<proteinExistence type="predicted"/>
<dbReference type="EMBL" id="AJWK01028240">
    <property type="status" value="NOT_ANNOTATED_CDS"/>
    <property type="molecule type" value="Genomic_DNA"/>
</dbReference>
<dbReference type="GO" id="GO:0010997">
    <property type="term" value="F:anaphase-promoting complex binding"/>
    <property type="evidence" value="ECO:0007669"/>
    <property type="project" value="InterPro"/>
</dbReference>
<reference evidence="3" key="2">
    <citation type="journal article" date="2020" name="BMC">
        <title>Leishmania infection induces a limited differential gene expression in the sand fly midgut.</title>
        <authorList>
            <person name="Coutinho-Abreu I.V."/>
            <person name="Serafim T.D."/>
            <person name="Meneses C."/>
            <person name="Kamhawi S."/>
            <person name="Oliveira F."/>
            <person name="Valenzuela J.G."/>
        </authorList>
    </citation>
    <scope>NUCLEOTIDE SEQUENCE</scope>
    <source>
        <strain evidence="3">Jacobina</strain>
        <tissue evidence="3">Midgut</tissue>
    </source>
</reference>
<dbReference type="InterPro" id="IPR011047">
    <property type="entry name" value="Quinoprotein_ADH-like_sf"/>
</dbReference>
<dbReference type="GO" id="GO:1905786">
    <property type="term" value="P:positive regulation of anaphase-promoting complex-dependent catabolic process"/>
    <property type="evidence" value="ECO:0007669"/>
    <property type="project" value="TreeGrafter"/>
</dbReference>
<dbReference type="Gene3D" id="2.130.10.10">
    <property type="entry name" value="YVTN repeat-like/Quinoprotein amine dehydrogenase"/>
    <property type="match status" value="2"/>
</dbReference>
<dbReference type="InterPro" id="IPR033010">
    <property type="entry name" value="Cdc20/Fizzy"/>
</dbReference>
<dbReference type="EMBL" id="GITU01000696">
    <property type="protein sequence ID" value="MBC1169399.1"/>
    <property type="molecule type" value="Transcribed_RNA"/>
</dbReference>
<dbReference type="Proteomes" id="UP000092461">
    <property type="component" value="Unassembled WGS sequence"/>
</dbReference>
<keyword evidence="5" id="KW-1185">Reference proteome</keyword>
<dbReference type="GO" id="GO:0005680">
    <property type="term" value="C:anaphase-promoting complex"/>
    <property type="evidence" value="ECO:0007669"/>
    <property type="project" value="TreeGrafter"/>
</dbReference>
<dbReference type="AlphaFoldDB" id="A0A1B0CU06"/>
<dbReference type="VEuPathDB" id="VectorBase:LLOJ008357"/>
<reference evidence="5" key="1">
    <citation type="submission" date="2012-05" db="EMBL/GenBank/DDBJ databases">
        <title>Whole Genome Assembly of Lutzomyia longipalpis.</title>
        <authorList>
            <person name="Richards S."/>
            <person name="Qu C."/>
            <person name="Dillon R."/>
            <person name="Worley K."/>
            <person name="Scherer S."/>
            <person name="Batterton M."/>
            <person name="Taylor A."/>
            <person name="Hawes A."/>
            <person name="Hernandez B."/>
            <person name="Kovar C."/>
            <person name="Mandapat C."/>
            <person name="Pham C."/>
            <person name="Qu C."/>
            <person name="Jing C."/>
            <person name="Bess C."/>
            <person name="Bandaranaike D."/>
            <person name="Ngo D."/>
            <person name="Ongeri F."/>
            <person name="Arias F."/>
            <person name="Lara F."/>
            <person name="Weissenberger G."/>
            <person name="Kamau G."/>
            <person name="Han H."/>
            <person name="Shen H."/>
            <person name="Dinh H."/>
            <person name="Khalil I."/>
            <person name="Jones J."/>
            <person name="Shafer J."/>
            <person name="Jayaseelan J."/>
            <person name="Quiroz J."/>
            <person name="Blankenburg K."/>
            <person name="Nguyen L."/>
            <person name="Jackson L."/>
            <person name="Francisco L."/>
            <person name="Tang L.-Y."/>
            <person name="Pu L.-L."/>
            <person name="Perales L."/>
            <person name="Lorensuhewa L."/>
            <person name="Munidasa M."/>
            <person name="Coyle M."/>
            <person name="Taylor M."/>
            <person name="Puazo M."/>
            <person name="Firestine M."/>
            <person name="Scheel M."/>
            <person name="Javaid M."/>
            <person name="Wang M."/>
            <person name="Li M."/>
            <person name="Tabassum N."/>
            <person name="Saada N."/>
            <person name="Osuji N."/>
            <person name="Aqrawi P."/>
            <person name="Fu Q."/>
            <person name="Thornton R."/>
            <person name="Raj R."/>
            <person name="Goodspeed R."/>
            <person name="Mata R."/>
            <person name="Najjar R."/>
            <person name="Gubbala S."/>
            <person name="Lee S."/>
            <person name="Denson S."/>
            <person name="Patil S."/>
            <person name="Macmil S."/>
            <person name="Qi S."/>
            <person name="Matskevitch T."/>
            <person name="Palculict T."/>
            <person name="Mathew T."/>
            <person name="Vee V."/>
            <person name="Velamala V."/>
            <person name="Korchina V."/>
            <person name="Cai W."/>
            <person name="Liu W."/>
            <person name="Dai W."/>
            <person name="Zou X."/>
            <person name="Zhu Y."/>
            <person name="Zhang Y."/>
            <person name="Wu Y.-Q."/>
            <person name="Xin Y."/>
            <person name="Nazarath L."/>
            <person name="Kovar C."/>
            <person name="Han Y."/>
            <person name="Muzny D."/>
            <person name="Gibbs R."/>
        </authorList>
    </citation>
    <scope>NUCLEOTIDE SEQUENCE [LARGE SCALE GENOMIC DNA]</scope>
    <source>
        <strain evidence="5">Jacobina</strain>
    </source>
</reference>
<dbReference type="InterPro" id="IPR001680">
    <property type="entry name" value="WD40_rpt"/>
</dbReference>
<dbReference type="PANTHER" id="PTHR19918:SF52">
    <property type="entry name" value="PROTEIN CORTEX"/>
    <property type="match status" value="1"/>
</dbReference>
<evidence type="ECO:0000313" key="4">
    <source>
        <dbReference type="EnsemblMetazoa" id="LLOJ008357-PA"/>
    </source>
</evidence>
<organism evidence="4 5">
    <name type="scientific">Lutzomyia longipalpis</name>
    <name type="common">Sand fly</name>
    <dbReference type="NCBI Taxonomy" id="7200"/>
    <lineage>
        <taxon>Eukaryota</taxon>
        <taxon>Metazoa</taxon>
        <taxon>Ecdysozoa</taxon>
        <taxon>Arthropoda</taxon>
        <taxon>Hexapoda</taxon>
        <taxon>Insecta</taxon>
        <taxon>Pterygota</taxon>
        <taxon>Neoptera</taxon>
        <taxon>Endopterygota</taxon>
        <taxon>Diptera</taxon>
        <taxon>Nematocera</taxon>
        <taxon>Psychodoidea</taxon>
        <taxon>Psychodidae</taxon>
        <taxon>Lutzomyia</taxon>
        <taxon>Lutzomyia</taxon>
    </lineage>
</organism>
<evidence type="ECO:0000256" key="1">
    <source>
        <dbReference type="ARBA" id="ARBA00022574"/>
    </source>
</evidence>
<keyword evidence="1" id="KW-0853">WD repeat</keyword>
<accession>A0A1B0CU06</accession>
<keyword evidence="2" id="KW-0677">Repeat</keyword>
<dbReference type="SUPFAM" id="SSF50998">
    <property type="entry name" value="Quinoprotein alcohol dehydrogenase-like"/>
    <property type="match status" value="1"/>
</dbReference>
<dbReference type="EnsemblMetazoa" id="LLOJ008357-RA">
    <property type="protein sequence ID" value="LLOJ008357-PA"/>
    <property type="gene ID" value="LLOJ008357"/>
</dbReference>
<dbReference type="GO" id="GO:0031145">
    <property type="term" value="P:anaphase-promoting complex-dependent catabolic process"/>
    <property type="evidence" value="ECO:0007669"/>
    <property type="project" value="TreeGrafter"/>
</dbReference>
<sequence length="636" mass="73034">MSHKNTSWKRLNFATVFSNLFDIESKKDRPTWSHSRILSFKDDIAKHFSDMSYQFYWAPEFSYVLTPKWYKNLDWPCVPRSKSLSFMETVHSINGLHKSGKKKLIVWTATNKIVAFVRPEIITWTPGSSNLMVYSLDLITASAFDRKGIYMAAGGKLAQDTVLEIWKSKKLNIDLKSLIRMKDLSDDIRCLVWSEDGHDIVWDLSSPCLVLSTRHTHAICDIKFSVDYKLFAVTDESGMVTVRKWMFNYHLFKLNSPWNTAIFIDWHPWCPTEFVIASQAPASIGIVNTVEKNVVGWYKRCDNKCRIDAITFNKLSGELVVAYQRQSGPNNTMETEIAVLASLEHVSDVLRKNKMNRIYHMMWSPDGKRLATAGSLDDLTLWNFFGRSEVAMQKCAKKHKVNKQPTSEFGQKSGSLTIHHARDLSSPCLVLSTRHTHAICDIKFSVDYKLFAVTDESGMVTVWKWMFNYHLFKLNSPWNTAIFIDWHPWCPTEFVIASQAPASIGIVNTVEKNVVGWYKRCDNKCRIDAITFNKLSGELVVAYQRQSGPNNTMETEIVVLASLEHVSDVLRKNKMNRIYHMMWSPDGKRLATAGSLDDLTLWNFFGRSEVAMQKCAKKHKVNKQPTSELSRLAMIR</sequence>
<dbReference type="SMART" id="SM00320">
    <property type="entry name" value="WD40"/>
    <property type="match status" value="4"/>
</dbReference>
<name>A0A1B0CU06_LUTLO</name>
<evidence type="ECO:0000313" key="5">
    <source>
        <dbReference type="Proteomes" id="UP000092461"/>
    </source>
</evidence>
<reference evidence="4" key="3">
    <citation type="submission" date="2020-05" db="UniProtKB">
        <authorList>
            <consortium name="EnsemblMetazoa"/>
        </authorList>
    </citation>
    <scope>IDENTIFICATION</scope>
    <source>
        <strain evidence="4">Jacobina</strain>
    </source>
</reference>
<evidence type="ECO:0000313" key="3">
    <source>
        <dbReference type="EMBL" id="MBC1169399.1"/>
    </source>
</evidence>
<dbReference type="VEuPathDB" id="VectorBase:LLONM1_002921"/>
<protein>
    <submittedName>
        <fullName evidence="3">Putative anaphase promoting complex cdc20 cdh1 and ama1 subunit</fullName>
    </submittedName>
</protein>
<dbReference type="EMBL" id="AJWK01028241">
    <property type="status" value="NOT_ANNOTATED_CDS"/>
    <property type="molecule type" value="Genomic_DNA"/>
</dbReference>
<dbReference type="GO" id="GO:1990757">
    <property type="term" value="F:ubiquitin ligase activator activity"/>
    <property type="evidence" value="ECO:0007669"/>
    <property type="project" value="TreeGrafter"/>
</dbReference>
<dbReference type="PANTHER" id="PTHR19918">
    <property type="entry name" value="CELL DIVISION CYCLE 20 CDC20 FIZZY -RELATED"/>
    <property type="match status" value="1"/>
</dbReference>
<dbReference type="Pfam" id="PF00400">
    <property type="entry name" value="WD40"/>
    <property type="match status" value="1"/>
</dbReference>
<evidence type="ECO:0000256" key="2">
    <source>
        <dbReference type="ARBA" id="ARBA00022737"/>
    </source>
</evidence>
<dbReference type="InterPro" id="IPR015943">
    <property type="entry name" value="WD40/YVTN_repeat-like_dom_sf"/>
</dbReference>